<gene>
    <name evidence="2" type="ORF">AMECASPLE_020248</name>
</gene>
<feature type="signal peptide" evidence="1">
    <location>
        <begin position="1"/>
        <end position="18"/>
    </location>
</feature>
<feature type="chain" id="PRO_5046160494" evidence="1">
    <location>
        <begin position="19"/>
        <end position="159"/>
    </location>
</feature>
<accession>A0ABV0XS46</accession>
<dbReference type="Proteomes" id="UP001469553">
    <property type="component" value="Unassembled WGS sequence"/>
</dbReference>
<comment type="caution">
    <text evidence="2">The sequence shown here is derived from an EMBL/GenBank/DDBJ whole genome shotgun (WGS) entry which is preliminary data.</text>
</comment>
<dbReference type="EMBL" id="JAHRIP010011080">
    <property type="protein sequence ID" value="MEQ2284308.1"/>
    <property type="molecule type" value="Genomic_DNA"/>
</dbReference>
<name>A0ABV0XS46_9TELE</name>
<evidence type="ECO:0000313" key="2">
    <source>
        <dbReference type="EMBL" id="MEQ2284308.1"/>
    </source>
</evidence>
<sequence length="159" mass="18676">MHYLVFVFLSLLVSPNSSSKCYIPGVSLQEELWWLRYLALTVPSHISILFWQEAKLNVTGDRCSTFFALSLPLTFITMTMFRYLRLGLSNHTGLSRVSTNESFYFSMFKRKGNFRKRKQKILIQKINLFHILKHRYKTIKASLSECYCHDFSKCVPRSS</sequence>
<organism evidence="2 3">
    <name type="scientific">Ameca splendens</name>
    <dbReference type="NCBI Taxonomy" id="208324"/>
    <lineage>
        <taxon>Eukaryota</taxon>
        <taxon>Metazoa</taxon>
        <taxon>Chordata</taxon>
        <taxon>Craniata</taxon>
        <taxon>Vertebrata</taxon>
        <taxon>Euteleostomi</taxon>
        <taxon>Actinopterygii</taxon>
        <taxon>Neopterygii</taxon>
        <taxon>Teleostei</taxon>
        <taxon>Neoteleostei</taxon>
        <taxon>Acanthomorphata</taxon>
        <taxon>Ovalentaria</taxon>
        <taxon>Atherinomorphae</taxon>
        <taxon>Cyprinodontiformes</taxon>
        <taxon>Goodeidae</taxon>
        <taxon>Ameca</taxon>
    </lineage>
</organism>
<keyword evidence="1" id="KW-0732">Signal</keyword>
<evidence type="ECO:0000313" key="3">
    <source>
        <dbReference type="Proteomes" id="UP001469553"/>
    </source>
</evidence>
<reference evidence="2 3" key="1">
    <citation type="submission" date="2021-06" db="EMBL/GenBank/DDBJ databases">
        <authorList>
            <person name="Palmer J.M."/>
        </authorList>
    </citation>
    <scope>NUCLEOTIDE SEQUENCE [LARGE SCALE GENOMIC DNA]</scope>
    <source>
        <strain evidence="2 3">AS_MEX2019</strain>
        <tissue evidence="2">Muscle</tissue>
    </source>
</reference>
<evidence type="ECO:0000256" key="1">
    <source>
        <dbReference type="SAM" id="SignalP"/>
    </source>
</evidence>
<keyword evidence="3" id="KW-1185">Reference proteome</keyword>
<proteinExistence type="predicted"/>
<protein>
    <submittedName>
        <fullName evidence="2">Uncharacterized protein</fullName>
    </submittedName>
</protein>